<sequence length="81" mass="8746">MYMSISEQQSSNPGTASSGKATYMLEDKSDLCFSKYMGLISKGAGGTRIPFLDQKLAESPDSASSRRQLLLFAVSSKWGTV</sequence>
<dbReference type="Proteomes" id="UP001221898">
    <property type="component" value="Unassembled WGS sequence"/>
</dbReference>
<dbReference type="EMBL" id="JAINUG010000170">
    <property type="protein sequence ID" value="KAJ8390341.1"/>
    <property type="molecule type" value="Genomic_DNA"/>
</dbReference>
<accession>A0AAD7WAV1</accession>
<evidence type="ECO:0000313" key="2">
    <source>
        <dbReference type="Proteomes" id="UP001221898"/>
    </source>
</evidence>
<proteinExistence type="predicted"/>
<gene>
    <name evidence="1" type="ORF">AAFF_G00107350</name>
</gene>
<keyword evidence="2" id="KW-1185">Reference proteome</keyword>
<dbReference type="AlphaFoldDB" id="A0AAD7WAV1"/>
<protein>
    <submittedName>
        <fullName evidence="1">Uncharacterized protein</fullName>
    </submittedName>
</protein>
<organism evidence="1 2">
    <name type="scientific">Aldrovandia affinis</name>
    <dbReference type="NCBI Taxonomy" id="143900"/>
    <lineage>
        <taxon>Eukaryota</taxon>
        <taxon>Metazoa</taxon>
        <taxon>Chordata</taxon>
        <taxon>Craniata</taxon>
        <taxon>Vertebrata</taxon>
        <taxon>Euteleostomi</taxon>
        <taxon>Actinopterygii</taxon>
        <taxon>Neopterygii</taxon>
        <taxon>Teleostei</taxon>
        <taxon>Notacanthiformes</taxon>
        <taxon>Halosauridae</taxon>
        <taxon>Aldrovandia</taxon>
    </lineage>
</organism>
<reference evidence="1" key="1">
    <citation type="journal article" date="2023" name="Science">
        <title>Genome structures resolve the early diversification of teleost fishes.</title>
        <authorList>
            <person name="Parey E."/>
            <person name="Louis A."/>
            <person name="Montfort J."/>
            <person name="Bouchez O."/>
            <person name="Roques C."/>
            <person name="Iampietro C."/>
            <person name="Lluch J."/>
            <person name="Castinel A."/>
            <person name="Donnadieu C."/>
            <person name="Desvignes T."/>
            <person name="Floi Bucao C."/>
            <person name="Jouanno E."/>
            <person name="Wen M."/>
            <person name="Mejri S."/>
            <person name="Dirks R."/>
            <person name="Jansen H."/>
            <person name="Henkel C."/>
            <person name="Chen W.J."/>
            <person name="Zahm M."/>
            <person name="Cabau C."/>
            <person name="Klopp C."/>
            <person name="Thompson A.W."/>
            <person name="Robinson-Rechavi M."/>
            <person name="Braasch I."/>
            <person name="Lecointre G."/>
            <person name="Bobe J."/>
            <person name="Postlethwait J.H."/>
            <person name="Berthelot C."/>
            <person name="Roest Crollius H."/>
            <person name="Guiguen Y."/>
        </authorList>
    </citation>
    <scope>NUCLEOTIDE SEQUENCE</scope>
    <source>
        <strain evidence="1">NC1722</strain>
    </source>
</reference>
<name>A0AAD7WAV1_9TELE</name>
<evidence type="ECO:0000313" key="1">
    <source>
        <dbReference type="EMBL" id="KAJ8390341.1"/>
    </source>
</evidence>
<comment type="caution">
    <text evidence="1">The sequence shown here is derived from an EMBL/GenBank/DDBJ whole genome shotgun (WGS) entry which is preliminary data.</text>
</comment>